<dbReference type="InterPro" id="IPR008255">
    <property type="entry name" value="Pyr_nucl-diS_OxRdtase_2_AS"/>
</dbReference>
<evidence type="ECO:0000256" key="4">
    <source>
        <dbReference type="ARBA" id="ARBA00022630"/>
    </source>
</evidence>
<dbReference type="GO" id="GO:0045454">
    <property type="term" value="P:cell redox homeostasis"/>
    <property type="evidence" value="ECO:0007669"/>
    <property type="project" value="InterPro"/>
</dbReference>
<protein>
    <recommendedName>
        <fullName evidence="10">Thioredoxin reductase</fullName>
        <ecNumber evidence="10">1.8.1.9</ecNumber>
    </recommendedName>
</protein>
<evidence type="ECO:0000256" key="9">
    <source>
        <dbReference type="ARBA" id="ARBA00023284"/>
    </source>
</evidence>
<evidence type="ECO:0000256" key="2">
    <source>
        <dbReference type="ARBA" id="ARBA00009333"/>
    </source>
</evidence>
<dbReference type="InterPro" id="IPR011767">
    <property type="entry name" value="GLR_AS"/>
</dbReference>
<keyword evidence="8" id="KW-1015">Disulfide bond</keyword>
<evidence type="ECO:0000256" key="3">
    <source>
        <dbReference type="ARBA" id="ARBA00022448"/>
    </source>
</evidence>
<dbReference type="PANTHER" id="PTHR48105">
    <property type="entry name" value="THIOREDOXIN REDUCTASE 1-RELATED-RELATED"/>
    <property type="match status" value="1"/>
</dbReference>
<dbReference type="NCBIfam" id="TIGR01292">
    <property type="entry name" value="TRX_reduct"/>
    <property type="match status" value="1"/>
</dbReference>
<evidence type="ECO:0000256" key="7">
    <source>
        <dbReference type="ARBA" id="ARBA00023002"/>
    </source>
</evidence>
<comment type="similarity">
    <text evidence="1">Belongs to the glutaredoxin family.</text>
</comment>
<dbReference type="InterPro" id="IPR050097">
    <property type="entry name" value="Ferredoxin-NADP_redctase_2"/>
</dbReference>
<dbReference type="GO" id="GO:0004791">
    <property type="term" value="F:thioredoxin-disulfide reductase (NADPH) activity"/>
    <property type="evidence" value="ECO:0007669"/>
    <property type="project" value="UniProtKB-UniRule"/>
</dbReference>
<comment type="subunit">
    <text evidence="10">Homodimer.</text>
</comment>
<dbReference type="EMBL" id="JACXWD010000008">
    <property type="protein sequence ID" value="MBD3867260.1"/>
    <property type="molecule type" value="Genomic_DNA"/>
</dbReference>
<dbReference type="Gene3D" id="3.40.30.10">
    <property type="entry name" value="Glutaredoxin"/>
    <property type="match status" value="1"/>
</dbReference>
<dbReference type="Gene3D" id="3.50.50.60">
    <property type="entry name" value="FAD/NAD(P)-binding domain"/>
    <property type="match status" value="2"/>
</dbReference>
<evidence type="ECO:0000256" key="8">
    <source>
        <dbReference type="ARBA" id="ARBA00023157"/>
    </source>
</evidence>
<dbReference type="SUPFAM" id="SSF52833">
    <property type="entry name" value="Thioredoxin-like"/>
    <property type="match status" value="1"/>
</dbReference>
<dbReference type="CDD" id="cd03418">
    <property type="entry name" value="GRX_GRXb_1_3_like"/>
    <property type="match status" value="1"/>
</dbReference>
<dbReference type="Pfam" id="PF00462">
    <property type="entry name" value="Glutaredoxin"/>
    <property type="match status" value="1"/>
</dbReference>
<proteinExistence type="inferred from homology"/>
<dbReference type="GO" id="GO:0005737">
    <property type="term" value="C:cytoplasm"/>
    <property type="evidence" value="ECO:0007669"/>
    <property type="project" value="InterPro"/>
</dbReference>
<evidence type="ECO:0000313" key="14">
    <source>
        <dbReference type="EMBL" id="MBD3867260.1"/>
    </source>
</evidence>
<dbReference type="PRINTS" id="PR00368">
    <property type="entry name" value="FADPNR"/>
</dbReference>
<keyword evidence="4 10" id="KW-0285">Flavoprotein</keyword>
<evidence type="ECO:0000259" key="12">
    <source>
        <dbReference type="Pfam" id="PF00462"/>
    </source>
</evidence>
<dbReference type="NCBIfam" id="TIGR02181">
    <property type="entry name" value="GRX_bact"/>
    <property type="match status" value="1"/>
</dbReference>
<dbReference type="PROSITE" id="PS51354">
    <property type="entry name" value="GLUTAREDOXIN_2"/>
    <property type="match status" value="1"/>
</dbReference>
<evidence type="ECO:0000256" key="11">
    <source>
        <dbReference type="RuleBase" id="RU003881"/>
    </source>
</evidence>
<comment type="caution">
    <text evidence="14">The sequence shown here is derived from an EMBL/GenBank/DDBJ whole genome shotgun (WGS) entry which is preliminary data.</text>
</comment>
<dbReference type="InterPro" id="IPR005982">
    <property type="entry name" value="Thioredox_Rdtase"/>
</dbReference>
<organism evidence="14 15">
    <name type="scientific">Candidatus Polarisedimenticola svalbardensis</name>
    <dbReference type="NCBI Taxonomy" id="2886004"/>
    <lineage>
        <taxon>Bacteria</taxon>
        <taxon>Pseudomonadati</taxon>
        <taxon>Acidobacteriota</taxon>
        <taxon>Candidatus Polarisedimenticolia</taxon>
        <taxon>Candidatus Polarisedimenticolales</taxon>
        <taxon>Candidatus Polarisedimenticolaceae</taxon>
        <taxon>Candidatus Polarisedimenticola</taxon>
    </lineage>
</organism>
<keyword evidence="3" id="KW-0813">Transport</keyword>
<name>A0A8J7C1F3_9BACT</name>
<keyword evidence="7 10" id="KW-0560">Oxidoreductase</keyword>
<dbReference type="InterPro" id="IPR011900">
    <property type="entry name" value="GRX_bact"/>
</dbReference>
<evidence type="ECO:0000313" key="15">
    <source>
        <dbReference type="Proteomes" id="UP000648239"/>
    </source>
</evidence>
<keyword evidence="11" id="KW-0521">NADP</keyword>
<evidence type="ECO:0000256" key="10">
    <source>
        <dbReference type="RuleBase" id="RU003880"/>
    </source>
</evidence>
<keyword evidence="9 10" id="KW-0676">Redox-active center</keyword>
<dbReference type="Pfam" id="PF07992">
    <property type="entry name" value="Pyr_redox_2"/>
    <property type="match status" value="1"/>
</dbReference>
<dbReference type="PRINTS" id="PR00469">
    <property type="entry name" value="PNDRDTASEII"/>
</dbReference>
<comment type="similarity">
    <text evidence="2 10">Belongs to the class-II pyridine nucleotide-disulfide oxidoreductase family.</text>
</comment>
<dbReference type="PROSITE" id="PS00195">
    <property type="entry name" value="GLUTAREDOXIN_1"/>
    <property type="match status" value="1"/>
</dbReference>
<comment type="cofactor">
    <cofactor evidence="11">
        <name>FAD</name>
        <dbReference type="ChEBI" id="CHEBI:57692"/>
    </cofactor>
    <text evidence="11">Binds 1 FAD per subunit.</text>
</comment>
<dbReference type="AlphaFoldDB" id="A0A8J7C1F3"/>
<reference evidence="14 15" key="1">
    <citation type="submission" date="2020-08" db="EMBL/GenBank/DDBJ databases">
        <title>Acidobacteriota in marine sediments use diverse sulfur dissimilation pathways.</title>
        <authorList>
            <person name="Wasmund K."/>
        </authorList>
    </citation>
    <scope>NUCLEOTIDE SEQUENCE [LARGE SCALE GENOMIC DNA]</scope>
    <source>
        <strain evidence="14">MAG AM4</strain>
    </source>
</reference>
<keyword evidence="6" id="KW-0249">Electron transport</keyword>
<evidence type="ECO:0000259" key="13">
    <source>
        <dbReference type="Pfam" id="PF07992"/>
    </source>
</evidence>
<dbReference type="Proteomes" id="UP000648239">
    <property type="component" value="Unassembled WGS sequence"/>
</dbReference>
<dbReference type="SUPFAM" id="SSF51905">
    <property type="entry name" value="FAD/NAD(P)-binding domain"/>
    <property type="match status" value="1"/>
</dbReference>
<dbReference type="GO" id="GO:0019430">
    <property type="term" value="P:removal of superoxide radicals"/>
    <property type="evidence" value="ECO:0007669"/>
    <property type="project" value="UniProtKB-UniRule"/>
</dbReference>
<dbReference type="InterPro" id="IPR036249">
    <property type="entry name" value="Thioredoxin-like_sf"/>
</dbReference>
<feature type="domain" description="Glutaredoxin" evidence="12">
    <location>
        <begin position="4"/>
        <end position="64"/>
    </location>
</feature>
<comment type="catalytic activity">
    <reaction evidence="10">
        <text>[thioredoxin]-dithiol + NADP(+) = [thioredoxin]-disulfide + NADPH + H(+)</text>
        <dbReference type="Rhea" id="RHEA:20345"/>
        <dbReference type="Rhea" id="RHEA-COMP:10698"/>
        <dbReference type="Rhea" id="RHEA-COMP:10700"/>
        <dbReference type="ChEBI" id="CHEBI:15378"/>
        <dbReference type="ChEBI" id="CHEBI:29950"/>
        <dbReference type="ChEBI" id="CHEBI:50058"/>
        <dbReference type="ChEBI" id="CHEBI:57783"/>
        <dbReference type="ChEBI" id="CHEBI:58349"/>
        <dbReference type="EC" id="1.8.1.9"/>
    </reaction>
</comment>
<accession>A0A8J7C1F3</accession>
<dbReference type="EC" id="1.8.1.9" evidence="10"/>
<dbReference type="PROSITE" id="PS00573">
    <property type="entry name" value="PYRIDINE_REDOX_2"/>
    <property type="match status" value="1"/>
</dbReference>
<keyword evidence="5 10" id="KW-0274">FAD</keyword>
<sequence>MAEITVYSRDWCPYCRRACALLDGKGVEYNRIDLDAEPERMEEMIRLSGGMTTVPQIFIGDRHIGGSDDLLALDNAGELDELLESGQEQQRGDGMADVHQVVIIGSGPAGLTAAIYSARANLKPVVVEGLGAGGQLMNTTDVENYPGFPEGIMGPDMMEKFKAQAERFGTTFVSGDATAIDFSKRPFTVSTEAGDLMAETVIVATGASPLKLGVKGEEKYSGRGVSYCATCDGFFFRDKEIVVVGGGDTAMEEALFLTRFGTRVTVIHRRDEFRASKIMADRVLANEKIVVLWDSVVEEVTGDDMKVTAIRVKNVKTGEVAERPCSGFFVGIGHSPNSELFRDKMPEEDGYLKVHGNTSRTDVDGVFVAGDVHDHVYRQAVTAAGEGCKAAIDCERWLEAQNS</sequence>
<dbReference type="InterPro" id="IPR036188">
    <property type="entry name" value="FAD/NAD-bd_sf"/>
</dbReference>
<gene>
    <name evidence="14" type="primary">trxB</name>
    <name evidence="14" type="ORF">IFK94_03960</name>
</gene>
<dbReference type="InterPro" id="IPR002109">
    <property type="entry name" value="Glutaredoxin"/>
</dbReference>
<evidence type="ECO:0000256" key="5">
    <source>
        <dbReference type="ARBA" id="ARBA00022827"/>
    </source>
</evidence>
<evidence type="ECO:0000256" key="6">
    <source>
        <dbReference type="ARBA" id="ARBA00022982"/>
    </source>
</evidence>
<feature type="domain" description="FAD/NAD(P)-binding" evidence="13">
    <location>
        <begin position="100"/>
        <end position="387"/>
    </location>
</feature>
<evidence type="ECO:0000256" key="1">
    <source>
        <dbReference type="ARBA" id="ARBA00007787"/>
    </source>
</evidence>
<dbReference type="InterPro" id="IPR023753">
    <property type="entry name" value="FAD/NAD-binding_dom"/>
</dbReference>